<feature type="transmembrane region" description="Helical" evidence="1">
    <location>
        <begin position="96"/>
        <end position="118"/>
    </location>
</feature>
<evidence type="ECO:0000313" key="2">
    <source>
        <dbReference type="EMBL" id="KIE59254.1"/>
    </source>
</evidence>
<evidence type="ECO:0008006" key="4">
    <source>
        <dbReference type="Google" id="ProtNLM"/>
    </source>
</evidence>
<organism evidence="2 3">
    <name type="scientific">Methylacidiphilum kamchatkense Kam1</name>
    <dbReference type="NCBI Taxonomy" id="1202785"/>
    <lineage>
        <taxon>Bacteria</taxon>
        <taxon>Pseudomonadati</taxon>
        <taxon>Verrucomicrobiota</taxon>
        <taxon>Methylacidiphilae</taxon>
        <taxon>Methylacidiphilales</taxon>
        <taxon>Methylacidiphilaceae</taxon>
        <taxon>Methylacidiphilum (ex Ratnadevi et al. 2023)</taxon>
    </lineage>
</organism>
<feature type="transmembrane region" description="Helical" evidence="1">
    <location>
        <begin position="343"/>
        <end position="366"/>
    </location>
</feature>
<gene>
    <name evidence="2" type="ORF">A946_00555</name>
</gene>
<feature type="transmembrane region" description="Helical" evidence="1">
    <location>
        <begin position="386"/>
        <end position="407"/>
    </location>
</feature>
<keyword evidence="1" id="KW-0812">Transmembrane</keyword>
<feature type="transmembrane region" description="Helical" evidence="1">
    <location>
        <begin position="281"/>
        <end position="309"/>
    </location>
</feature>
<comment type="caution">
    <text evidence="2">The sequence shown here is derived from an EMBL/GenBank/DDBJ whole genome shotgun (WGS) entry which is preliminary data.</text>
</comment>
<protein>
    <recommendedName>
        <fullName evidence="4">TrbL/VirB6 plasmid conjugal transfer protein</fullName>
    </recommendedName>
</protein>
<keyword evidence="3" id="KW-1185">Reference proteome</keyword>
<feature type="transmembrane region" description="Helical" evidence="1">
    <location>
        <begin position="315"/>
        <end position="336"/>
    </location>
</feature>
<evidence type="ECO:0000313" key="3">
    <source>
        <dbReference type="Proteomes" id="UP000031594"/>
    </source>
</evidence>
<reference evidence="2 3" key="1">
    <citation type="submission" date="2014-08" db="EMBL/GenBank/DDBJ databases">
        <title>Methylacidiphilum kamchatkense strain Kam1 draft genome sequence.</title>
        <authorList>
            <person name="Birkeland N.-K."/>
            <person name="Erikstad H.A."/>
        </authorList>
    </citation>
    <scope>NUCLEOTIDE SEQUENCE [LARGE SCALE GENOMIC DNA]</scope>
    <source>
        <strain evidence="2 3">Kam1</strain>
    </source>
</reference>
<accession>A0ABR4ZYU4</accession>
<keyword evidence="1" id="KW-0472">Membrane</keyword>
<feature type="transmembrane region" description="Helical" evidence="1">
    <location>
        <begin position="489"/>
        <end position="509"/>
    </location>
</feature>
<feature type="transmembrane region" description="Helical" evidence="1">
    <location>
        <begin position="462"/>
        <end position="483"/>
    </location>
</feature>
<evidence type="ECO:0000256" key="1">
    <source>
        <dbReference type="SAM" id="Phobius"/>
    </source>
</evidence>
<feature type="transmembrane region" description="Helical" evidence="1">
    <location>
        <begin position="39"/>
        <end position="56"/>
    </location>
</feature>
<proteinExistence type="predicted"/>
<dbReference type="EMBL" id="JQNX01000001">
    <property type="protein sequence ID" value="KIE59254.1"/>
    <property type="molecule type" value="Genomic_DNA"/>
</dbReference>
<dbReference type="Proteomes" id="UP000031594">
    <property type="component" value="Unassembled WGS sequence"/>
</dbReference>
<keyword evidence="1" id="KW-1133">Transmembrane helix</keyword>
<name>A0ABR4ZYU4_9BACT</name>
<sequence length="565" mass="60524">MESSCKKFFRLFFSKQASKTFLFSINNSAREKEMSRKRLFIFSFFIFLFFTIPAYSQQPGGYQPNGSLSGIDPSLGPLIQKVFQFGQQAREEGEQIAVSIAPFLFFMAAAVGGFRVAFGRPIIDELIDYTIHAVVIWIVVYAQFPQHLIDAARQALIQGGLNWGKQIANLAFDPPAGSTPTQWWICWIHVPPSSGVGAVASPGGVCPGNIADFKFGPIFVSRMFGLANNLAIFNPVVYKYLNQAFQGLLSWMAMMPNDISPVASQTVTAMQIWAIPLMTSIGWVFALVLTAALLCIGAIFTIIFSQIILLGGSEAAYQALTGFGIALVPLTFFASFRGLWRPMLIGLVAVSIVPPLYCILAGLGYMMADIIFNTLFGISVSGDMGFVAGATTLGAMVPMIIEATIGWPINGLSLSNLFGGSGGGFSSLLQVFLQSILTNNGAPGGIPIQQCLEQGASAKSSFLCAVVYTILGFLQASGAWVLYSLGINIVAAFIYAGSMFPLVAVRVAYGWSLAFSDMAGALLEGFSGHFGRVHGASMEGLQGVGQNIQSRVGGVLKAIVGKEYK</sequence>